<protein>
    <submittedName>
        <fullName evidence="2">Uncharacterized protein</fullName>
    </submittedName>
</protein>
<evidence type="ECO:0000256" key="1">
    <source>
        <dbReference type="SAM" id="MobiDB-lite"/>
    </source>
</evidence>
<dbReference type="EMBL" id="CAJGYM010000020">
    <property type="protein sequence ID" value="CAD6191377.1"/>
    <property type="molecule type" value="Genomic_DNA"/>
</dbReference>
<evidence type="ECO:0000313" key="3">
    <source>
        <dbReference type="Proteomes" id="UP000835052"/>
    </source>
</evidence>
<gene>
    <name evidence="2" type="ORF">CAUJ_LOCUS7296</name>
</gene>
<organism evidence="2 3">
    <name type="scientific">Caenorhabditis auriculariae</name>
    <dbReference type="NCBI Taxonomy" id="2777116"/>
    <lineage>
        <taxon>Eukaryota</taxon>
        <taxon>Metazoa</taxon>
        <taxon>Ecdysozoa</taxon>
        <taxon>Nematoda</taxon>
        <taxon>Chromadorea</taxon>
        <taxon>Rhabditida</taxon>
        <taxon>Rhabditina</taxon>
        <taxon>Rhabditomorpha</taxon>
        <taxon>Rhabditoidea</taxon>
        <taxon>Rhabditidae</taxon>
        <taxon>Peloderinae</taxon>
        <taxon>Caenorhabditis</taxon>
    </lineage>
</organism>
<accession>A0A8S1H806</accession>
<sequence length="72" mass="8272">MRKWGVLPRNRDSVDVPPPSLTHSDGLLTVRRNERLAVEIASSLRRRRRTGAPKPRAAPPSPRRFAVWLFVF</sequence>
<evidence type="ECO:0000313" key="2">
    <source>
        <dbReference type="EMBL" id="CAD6191377.1"/>
    </source>
</evidence>
<comment type="caution">
    <text evidence="2">The sequence shown here is derived from an EMBL/GenBank/DDBJ whole genome shotgun (WGS) entry which is preliminary data.</text>
</comment>
<proteinExistence type="predicted"/>
<dbReference type="Proteomes" id="UP000835052">
    <property type="component" value="Unassembled WGS sequence"/>
</dbReference>
<keyword evidence="3" id="KW-1185">Reference proteome</keyword>
<dbReference type="AlphaFoldDB" id="A0A8S1H806"/>
<reference evidence="2" key="1">
    <citation type="submission" date="2020-10" db="EMBL/GenBank/DDBJ databases">
        <authorList>
            <person name="Kikuchi T."/>
        </authorList>
    </citation>
    <scope>NUCLEOTIDE SEQUENCE</scope>
    <source>
        <strain evidence="2">NKZ352</strain>
    </source>
</reference>
<name>A0A8S1H806_9PELO</name>
<feature type="region of interest" description="Disordered" evidence="1">
    <location>
        <begin position="1"/>
        <end position="20"/>
    </location>
</feature>